<evidence type="ECO:0000313" key="1">
    <source>
        <dbReference type="EMBL" id="PQJ12121.1"/>
    </source>
</evidence>
<dbReference type="AlphaFoldDB" id="A0A2S7SZT3"/>
<dbReference type="EMBL" id="PPSL01000002">
    <property type="protein sequence ID" value="PQJ12121.1"/>
    <property type="molecule type" value="Genomic_DNA"/>
</dbReference>
<protein>
    <recommendedName>
        <fullName evidence="3">Oxidase</fullName>
    </recommendedName>
</protein>
<comment type="caution">
    <text evidence="1">The sequence shown here is derived from an EMBL/GenBank/DDBJ whole genome shotgun (WGS) entry which is preliminary data.</text>
</comment>
<evidence type="ECO:0000313" key="2">
    <source>
        <dbReference type="Proteomes" id="UP000239872"/>
    </source>
</evidence>
<evidence type="ECO:0008006" key="3">
    <source>
        <dbReference type="Google" id="ProtNLM"/>
    </source>
</evidence>
<keyword evidence="2" id="KW-1185">Reference proteome</keyword>
<dbReference type="Proteomes" id="UP000239872">
    <property type="component" value="Unassembled WGS sequence"/>
</dbReference>
<gene>
    <name evidence="1" type="ORF">CJD36_010065</name>
</gene>
<dbReference type="OrthoDB" id="799440at2"/>
<name>A0A2S7SZT3_9BACT</name>
<sequence>MARQMIDICLDDSEDVTIQHGDFVVDESTAQHQRQLILNNKGDFKQNPTIGVGVFEYYDDEHMRDLIRAVSIEFSRDGMDVQSIRLDADGVLKSNAFYK</sequence>
<organism evidence="1 2">
    <name type="scientific">Flavipsychrobacter stenotrophus</name>
    <dbReference type="NCBI Taxonomy" id="2077091"/>
    <lineage>
        <taxon>Bacteria</taxon>
        <taxon>Pseudomonadati</taxon>
        <taxon>Bacteroidota</taxon>
        <taxon>Chitinophagia</taxon>
        <taxon>Chitinophagales</taxon>
        <taxon>Chitinophagaceae</taxon>
        <taxon>Flavipsychrobacter</taxon>
    </lineage>
</organism>
<reference evidence="1 2" key="1">
    <citation type="submission" date="2018-01" db="EMBL/GenBank/DDBJ databases">
        <title>A novel member of the phylum Bacteroidetes isolated from glacier ice.</title>
        <authorList>
            <person name="Liu Q."/>
            <person name="Xin Y.-H."/>
        </authorList>
    </citation>
    <scope>NUCLEOTIDE SEQUENCE [LARGE SCALE GENOMIC DNA]</scope>
    <source>
        <strain evidence="1 2">RB1R16</strain>
    </source>
</reference>
<accession>A0A2S7SZT3</accession>
<dbReference type="RefSeq" id="WP_105039000.1">
    <property type="nucleotide sequence ID" value="NZ_PPSL01000002.1"/>
</dbReference>
<proteinExistence type="predicted"/>